<reference evidence="3 4" key="1">
    <citation type="journal article" date="2012" name="Appl. Environ. Microbiol.">
        <title>Short-read sequencing for genomic analysis of the brown rot fungus Fibroporia radiculosa.</title>
        <authorList>
            <person name="Tang J.D."/>
            <person name="Perkins A.D."/>
            <person name="Sonstegard T.S."/>
            <person name="Schroeder S.G."/>
            <person name="Burgess S.C."/>
            <person name="Diehl S.V."/>
        </authorList>
    </citation>
    <scope>NUCLEOTIDE SEQUENCE [LARGE SCALE GENOMIC DNA]</scope>
    <source>
        <strain evidence="3 4">TFFH 294</strain>
    </source>
</reference>
<dbReference type="OrthoDB" id="1933717at2759"/>
<accession>J4HW28</accession>
<dbReference type="InterPro" id="IPR002347">
    <property type="entry name" value="SDR_fam"/>
</dbReference>
<gene>
    <name evidence="3" type="ORF">FIBRA_03593</name>
</gene>
<evidence type="ECO:0000313" key="4">
    <source>
        <dbReference type="Proteomes" id="UP000006352"/>
    </source>
</evidence>
<dbReference type="CDD" id="cd05233">
    <property type="entry name" value="SDR_c"/>
    <property type="match status" value="1"/>
</dbReference>
<keyword evidence="2" id="KW-0560">Oxidoreductase</keyword>
<dbReference type="Gene3D" id="3.40.50.720">
    <property type="entry name" value="NAD(P)-binding Rossmann-like Domain"/>
    <property type="match status" value="1"/>
</dbReference>
<dbReference type="EMBL" id="HE797038">
    <property type="protein sequence ID" value="CCM01537.1"/>
    <property type="molecule type" value="Genomic_DNA"/>
</dbReference>
<dbReference type="RefSeq" id="XP_012180820.1">
    <property type="nucleotide sequence ID" value="XM_012325430.1"/>
</dbReference>
<protein>
    <submittedName>
        <fullName evidence="3">Uncharacterized protein</fullName>
    </submittedName>
</protein>
<dbReference type="PANTHER" id="PTHR42760">
    <property type="entry name" value="SHORT-CHAIN DEHYDROGENASES/REDUCTASES FAMILY MEMBER"/>
    <property type="match status" value="1"/>
</dbReference>
<dbReference type="AlphaFoldDB" id="J4HW28"/>
<keyword evidence="4" id="KW-1185">Reference proteome</keyword>
<dbReference type="SUPFAM" id="SSF51735">
    <property type="entry name" value="NAD(P)-binding Rossmann-fold domains"/>
    <property type="match status" value="1"/>
</dbReference>
<dbReference type="InterPro" id="IPR036291">
    <property type="entry name" value="NAD(P)-bd_dom_sf"/>
</dbReference>
<dbReference type="InParanoid" id="J4HW28"/>
<dbReference type="Pfam" id="PF00106">
    <property type="entry name" value="adh_short"/>
    <property type="match status" value="1"/>
</dbReference>
<comment type="similarity">
    <text evidence="1">Belongs to the short-chain dehydrogenases/reductases (SDR) family.</text>
</comment>
<evidence type="ECO:0000256" key="1">
    <source>
        <dbReference type="ARBA" id="ARBA00006484"/>
    </source>
</evidence>
<proteinExistence type="inferred from homology"/>
<sequence>MEAPSDTVGSPFTNSKWHKWPTLWISTTLVMRASIGFIETAHHDTYPAIDPARADFAGKVVLVTGASKGIGRTAAISFAQAGASGLVLLARSNMSETKSACEAAATRPGQSIKVLTFSADTSNAAQVSAALAQAKEAFGRLDVVINNAGVVENYSLVGDSDSENWWHTWDVNMRGTYEVTRASLPLLAATEGHKSIILVTSLAAHGVMKTHASAYTMSKLSLLRFAELLVNEYGDKGISAYALHPGTILTDMTADVPDQFKKYLVDKPEVAAHTMVWLARERRDWLTGRYVSSQWDVEELEAKKQEIVDGDKLKVRMSI</sequence>
<dbReference type="HOGENOM" id="CLU_010194_8_0_1"/>
<dbReference type="Proteomes" id="UP000006352">
    <property type="component" value="Unassembled WGS sequence"/>
</dbReference>
<dbReference type="PRINTS" id="PR00081">
    <property type="entry name" value="GDHRDH"/>
</dbReference>
<dbReference type="STRING" id="599839.J4HW28"/>
<evidence type="ECO:0000313" key="3">
    <source>
        <dbReference type="EMBL" id="CCM01537.1"/>
    </source>
</evidence>
<dbReference type="GeneID" id="24096448"/>
<evidence type="ECO:0000256" key="2">
    <source>
        <dbReference type="ARBA" id="ARBA00023002"/>
    </source>
</evidence>
<dbReference type="GO" id="GO:0016616">
    <property type="term" value="F:oxidoreductase activity, acting on the CH-OH group of donors, NAD or NADP as acceptor"/>
    <property type="evidence" value="ECO:0007669"/>
    <property type="project" value="TreeGrafter"/>
</dbReference>
<dbReference type="PANTHER" id="PTHR42760:SF37">
    <property type="entry name" value="CLAVALDEHYDE DEHYDROGENASE"/>
    <property type="match status" value="1"/>
</dbReference>
<name>J4HW28_9APHY</name>
<organism evidence="3 4">
    <name type="scientific">Fibroporia radiculosa</name>
    <dbReference type="NCBI Taxonomy" id="599839"/>
    <lineage>
        <taxon>Eukaryota</taxon>
        <taxon>Fungi</taxon>
        <taxon>Dikarya</taxon>
        <taxon>Basidiomycota</taxon>
        <taxon>Agaricomycotina</taxon>
        <taxon>Agaricomycetes</taxon>
        <taxon>Polyporales</taxon>
        <taxon>Fibroporiaceae</taxon>
        <taxon>Fibroporia</taxon>
    </lineage>
</organism>